<accession>A0A371CJX3</accession>
<gene>
    <name evidence="1" type="ORF">OH76DRAFT_1366028</name>
</gene>
<evidence type="ECO:0008006" key="3">
    <source>
        <dbReference type="Google" id="ProtNLM"/>
    </source>
</evidence>
<reference evidence="1 2" key="1">
    <citation type="journal article" date="2018" name="Biotechnol. Biofuels">
        <title>Integrative visual omics of the white-rot fungus Polyporus brumalis exposes the biotechnological potential of its oxidative enzymes for delignifying raw plant biomass.</title>
        <authorList>
            <person name="Miyauchi S."/>
            <person name="Rancon A."/>
            <person name="Drula E."/>
            <person name="Hage H."/>
            <person name="Chaduli D."/>
            <person name="Favel A."/>
            <person name="Grisel S."/>
            <person name="Henrissat B."/>
            <person name="Herpoel-Gimbert I."/>
            <person name="Ruiz-Duenas F.J."/>
            <person name="Chevret D."/>
            <person name="Hainaut M."/>
            <person name="Lin J."/>
            <person name="Wang M."/>
            <person name="Pangilinan J."/>
            <person name="Lipzen A."/>
            <person name="Lesage-Meessen L."/>
            <person name="Navarro D."/>
            <person name="Riley R."/>
            <person name="Grigoriev I.V."/>
            <person name="Zhou S."/>
            <person name="Raouche S."/>
            <person name="Rosso M.N."/>
        </authorList>
    </citation>
    <scope>NUCLEOTIDE SEQUENCE [LARGE SCALE GENOMIC DNA]</scope>
    <source>
        <strain evidence="1 2">BRFM 1820</strain>
    </source>
</reference>
<name>A0A371CJX3_9APHY</name>
<dbReference type="AlphaFoldDB" id="A0A371CJX3"/>
<evidence type="ECO:0000313" key="2">
    <source>
        <dbReference type="Proteomes" id="UP000256964"/>
    </source>
</evidence>
<dbReference type="InterPro" id="IPR032675">
    <property type="entry name" value="LRR_dom_sf"/>
</dbReference>
<evidence type="ECO:0000313" key="1">
    <source>
        <dbReference type="EMBL" id="RDX40584.1"/>
    </source>
</evidence>
<keyword evidence="2" id="KW-1185">Reference proteome</keyword>
<organism evidence="1 2">
    <name type="scientific">Lentinus brumalis</name>
    <dbReference type="NCBI Taxonomy" id="2498619"/>
    <lineage>
        <taxon>Eukaryota</taxon>
        <taxon>Fungi</taxon>
        <taxon>Dikarya</taxon>
        <taxon>Basidiomycota</taxon>
        <taxon>Agaricomycotina</taxon>
        <taxon>Agaricomycetes</taxon>
        <taxon>Polyporales</taxon>
        <taxon>Polyporaceae</taxon>
        <taxon>Lentinus</taxon>
    </lineage>
</organism>
<dbReference type="Gene3D" id="3.80.10.10">
    <property type="entry name" value="Ribonuclease Inhibitor"/>
    <property type="match status" value="1"/>
</dbReference>
<dbReference type="Proteomes" id="UP000256964">
    <property type="component" value="Unassembled WGS sequence"/>
</dbReference>
<dbReference type="OrthoDB" id="2757906at2759"/>
<proteinExistence type="predicted"/>
<sequence>MSHVLTPFSKSFPPELEEQFIDELCDNVFSLRSGALTCRAWRIRSRLHLLRAIRIGDSDTLNGVYDLFHRYPSLALCVRSLATDVYCVTSESTGAGIVHTPRIADLLNLRRLIIQLSNLSGWNARHVSFHPAYLTALRIHPSIEELCLFNLKLSSYQELMQLLAALPNLSRLECSHIQFAQQTTAEVRTGSAFLRRHVPIRTVVVCILN</sequence>
<dbReference type="EMBL" id="KZ857547">
    <property type="protein sequence ID" value="RDX40584.1"/>
    <property type="molecule type" value="Genomic_DNA"/>
</dbReference>
<protein>
    <recommendedName>
        <fullName evidence="3">F-box domain-containing protein</fullName>
    </recommendedName>
</protein>